<dbReference type="SMART" id="SM00225">
    <property type="entry name" value="BTB"/>
    <property type="match status" value="1"/>
</dbReference>
<dbReference type="SUPFAM" id="SSF54695">
    <property type="entry name" value="POZ domain"/>
    <property type="match status" value="1"/>
</dbReference>
<dbReference type="InterPro" id="IPR000210">
    <property type="entry name" value="BTB/POZ_dom"/>
</dbReference>
<dbReference type="PANTHER" id="PTHR24413">
    <property type="entry name" value="SPECKLE-TYPE POZ PROTEIN"/>
    <property type="match status" value="1"/>
</dbReference>
<dbReference type="PROSITE" id="PS50097">
    <property type="entry name" value="BTB"/>
    <property type="match status" value="1"/>
</dbReference>
<dbReference type="AlphaFoldDB" id="A0A914PFK9"/>
<dbReference type="CDD" id="cd18186">
    <property type="entry name" value="BTB_POZ_ZBTB_KLHL-like"/>
    <property type="match status" value="1"/>
</dbReference>
<reference evidence="3" key="1">
    <citation type="submission" date="2022-11" db="UniProtKB">
        <authorList>
            <consortium name="WormBaseParasite"/>
        </authorList>
    </citation>
    <scope>IDENTIFICATION</scope>
</reference>
<protein>
    <submittedName>
        <fullName evidence="3">BTB domain-containing protein</fullName>
    </submittedName>
</protein>
<name>A0A914PFK9_9BILA</name>
<dbReference type="Proteomes" id="UP000887578">
    <property type="component" value="Unplaced"/>
</dbReference>
<dbReference type="Gene3D" id="3.30.710.10">
    <property type="entry name" value="Potassium Channel Kv1.1, Chain A"/>
    <property type="match status" value="1"/>
</dbReference>
<proteinExistence type="predicted"/>
<dbReference type="Pfam" id="PF00651">
    <property type="entry name" value="BTB"/>
    <property type="match status" value="1"/>
</dbReference>
<dbReference type="InterPro" id="IPR011333">
    <property type="entry name" value="SKP1/BTB/POZ_sf"/>
</dbReference>
<organism evidence="2 3">
    <name type="scientific">Panagrolaimus davidi</name>
    <dbReference type="NCBI Taxonomy" id="227884"/>
    <lineage>
        <taxon>Eukaryota</taxon>
        <taxon>Metazoa</taxon>
        <taxon>Ecdysozoa</taxon>
        <taxon>Nematoda</taxon>
        <taxon>Chromadorea</taxon>
        <taxon>Rhabditida</taxon>
        <taxon>Tylenchina</taxon>
        <taxon>Panagrolaimomorpha</taxon>
        <taxon>Panagrolaimoidea</taxon>
        <taxon>Panagrolaimidae</taxon>
        <taxon>Panagrolaimus</taxon>
    </lineage>
</organism>
<dbReference type="WBParaSite" id="PDA_v2.g14353.t1">
    <property type="protein sequence ID" value="PDA_v2.g14353.t1"/>
    <property type="gene ID" value="PDA_v2.g14353"/>
</dbReference>
<evidence type="ECO:0000313" key="3">
    <source>
        <dbReference type="WBParaSite" id="PDA_v2.g14353.t1"/>
    </source>
</evidence>
<evidence type="ECO:0000313" key="2">
    <source>
        <dbReference type="Proteomes" id="UP000887578"/>
    </source>
</evidence>
<evidence type="ECO:0000259" key="1">
    <source>
        <dbReference type="PROSITE" id="PS50097"/>
    </source>
</evidence>
<keyword evidence="2" id="KW-1185">Reference proteome</keyword>
<feature type="domain" description="BTB" evidence="1">
    <location>
        <begin position="148"/>
        <end position="215"/>
    </location>
</feature>
<sequence>MEYPIEMKWSINAENLCLPFGENLESDIIETTIPNVSYVACLYPNGKDNTGFVHFRFFVNSDIPVDVKLTVSILSLGFTYRYENAVKEFDKHFYECGSNLFSSTRLSNDGIESLTIRLSGYIKTQSRKRKFPSKIERLGHKLWKNDDKDFTFVVEDKDIKVHKLIMAGHSTVFQAMFNSFWKENEEQKVLISGFPYIIVFKAVTFCYDYSLIFETYDQALDMLEFGEYYNIQNLKDEAESYLIEQISVTNVCELSNAAVNLNAKNLRLCCFNFLIKCLKESTPVEGIDAIDVGFRLELLSKAFCVVQNF</sequence>
<accession>A0A914PFK9</accession>